<feature type="chain" id="PRO_5047023545" description="Carboxypeptidase regulatory-like domain-containing protein" evidence="1">
    <location>
        <begin position="25"/>
        <end position="157"/>
    </location>
</feature>
<keyword evidence="3" id="KW-1185">Reference proteome</keyword>
<organism evidence="2 3">
    <name type="scientific">Cyanobium gracile UHCC 0281</name>
    <dbReference type="NCBI Taxonomy" id="3110309"/>
    <lineage>
        <taxon>Bacteria</taxon>
        <taxon>Bacillati</taxon>
        <taxon>Cyanobacteriota</taxon>
        <taxon>Cyanophyceae</taxon>
        <taxon>Synechococcales</taxon>
        <taxon>Prochlorococcaceae</taxon>
        <taxon>Cyanobium</taxon>
    </lineage>
</organism>
<evidence type="ECO:0008006" key="4">
    <source>
        <dbReference type="Google" id="ProtNLM"/>
    </source>
</evidence>
<protein>
    <recommendedName>
        <fullName evidence="4">Carboxypeptidase regulatory-like domain-containing protein</fullName>
    </recommendedName>
</protein>
<evidence type="ECO:0000313" key="3">
    <source>
        <dbReference type="Proteomes" id="UP001302329"/>
    </source>
</evidence>
<evidence type="ECO:0000256" key="1">
    <source>
        <dbReference type="SAM" id="SignalP"/>
    </source>
</evidence>
<reference evidence="2 3" key="1">
    <citation type="submission" date="2023-12" db="EMBL/GenBank/DDBJ databases">
        <title>Baltic Sea Cyanobacteria.</title>
        <authorList>
            <person name="Delbaje E."/>
            <person name="Fewer D.P."/>
            <person name="Shishido T.K."/>
        </authorList>
    </citation>
    <scope>NUCLEOTIDE SEQUENCE [LARGE SCALE GENOMIC DNA]</scope>
    <source>
        <strain evidence="2 3">UHCC 0281</strain>
    </source>
</reference>
<proteinExistence type="predicted"/>
<dbReference type="Proteomes" id="UP001302329">
    <property type="component" value="Unassembled WGS sequence"/>
</dbReference>
<name>A0ABU5SUW8_9CYAN</name>
<comment type="caution">
    <text evidence="2">The sequence shown here is derived from an EMBL/GenBank/DDBJ whole genome shotgun (WGS) entry which is preliminary data.</text>
</comment>
<feature type="signal peptide" evidence="1">
    <location>
        <begin position="1"/>
        <end position="24"/>
    </location>
</feature>
<sequence>MKPFLISGLIGLASLVLAPTQARAHAIESSLERLTNLSNSLRLESQFSSGQPASDAAVRIVPPDGGPAIELGRTDAAGSIVFTLPPQASRQWELQVDAGPGHRDYLELPETSATPPQPARVSRSHSYPQVEGWALVPPLGVLAVAGLAGMLRPRRPS</sequence>
<dbReference type="RefSeq" id="WP_323356247.1">
    <property type="nucleotide sequence ID" value="NZ_JAYGHY010000014.1"/>
</dbReference>
<evidence type="ECO:0000313" key="2">
    <source>
        <dbReference type="EMBL" id="MEA5442157.1"/>
    </source>
</evidence>
<accession>A0ABU5SUW8</accession>
<dbReference type="EMBL" id="JAYGHY010000014">
    <property type="protein sequence ID" value="MEA5442157.1"/>
    <property type="molecule type" value="Genomic_DNA"/>
</dbReference>
<gene>
    <name evidence="2" type="ORF">VB739_06295</name>
</gene>
<keyword evidence="1" id="KW-0732">Signal</keyword>